<dbReference type="PANTHER" id="PTHR43000">
    <property type="entry name" value="DTDP-D-GLUCOSE 4,6-DEHYDRATASE-RELATED"/>
    <property type="match status" value="1"/>
</dbReference>
<evidence type="ECO:0000259" key="2">
    <source>
        <dbReference type="Pfam" id="PF01370"/>
    </source>
</evidence>
<reference evidence="3 4" key="1">
    <citation type="journal article" date="2011" name="J. Bacteriol.">
        <title>Complete genome sequence of the cellulose-degrading bacterium Cellulosilyticum lentocellum.</title>
        <authorList>
            <consortium name="US DOE Joint Genome Institute"/>
            <person name="Miller D.A."/>
            <person name="Suen G."/>
            <person name="Bruce D."/>
            <person name="Copeland A."/>
            <person name="Cheng J.F."/>
            <person name="Detter C."/>
            <person name="Goodwin L.A."/>
            <person name="Han C.S."/>
            <person name="Hauser L.J."/>
            <person name="Land M.L."/>
            <person name="Lapidus A."/>
            <person name="Lucas S."/>
            <person name="Meincke L."/>
            <person name="Pitluck S."/>
            <person name="Tapia R."/>
            <person name="Teshima H."/>
            <person name="Woyke T."/>
            <person name="Fox B.G."/>
            <person name="Angert E.R."/>
            <person name="Currie C.R."/>
        </authorList>
    </citation>
    <scope>NUCLEOTIDE SEQUENCE [LARGE SCALE GENOMIC DNA]</scope>
    <source>
        <strain evidence="4">ATCC 49066 / DSM 5427 / NCIMB 11756 / RHM5</strain>
    </source>
</reference>
<accession>F2JLP4</accession>
<dbReference type="RefSeq" id="WP_013656732.1">
    <property type="nucleotide sequence ID" value="NC_015275.1"/>
</dbReference>
<dbReference type="AlphaFoldDB" id="F2JLP4"/>
<evidence type="ECO:0000256" key="1">
    <source>
        <dbReference type="ARBA" id="ARBA00007637"/>
    </source>
</evidence>
<sequence>MKIAVITGSTGFIGSHLTLKLLKEGYEVYALIREGSSFKMELSHYRGLNVIKGDIKNVEIILEHINTCDVFFHLAWEGVNRKNIDNIQVHEQNVLYSMKCIEVALKLNCKCFIHTGSSAEYGIGQNGMFKESQKVKPISAYAKSKWLFYCKASKLCLNTEMRFLHVRIFSVYGINDHPWSLVYTTISRLLKNEDVRLGKCIHYWNYIYIDDLVEGIIALYDNSYKIPKNDSGIFNIASNDTRVLKNFVEEIHRITCSQGKLQFGAIEQTSKEAISMQPNINKIGIITEWKSKISFEEGIKNMIEKMEGD</sequence>
<dbReference type="InterPro" id="IPR001509">
    <property type="entry name" value="Epimerase_deHydtase"/>
</dbReference>
<organism evidence="3 4">
    <name type="scientific">Cellulosilyticum lentocellum (strain ATCC 49066 / DSM 5427 / NCIMB 11756 / RHM5)</name>
    <name type="common">Clostridium lentocellum</name>
    <dbReference type="NCBI Taxonomy" id="642492"/>
    <lineage>
        <taxon>Bacteria</taxon>
        <taxon>Bacillati</taxon>
        <taxon>Bacillota</taxon>
        <taxon>Clostridia</taxon>
        <taxon>Lachnospirales</taxon>
        <taxon>Cellulosilyticaceae</taxon>
        <taxon>Cellulosilyticum</taxon>
    </lineage>
</organism>
<keyword evidence="4" id="KW-1185">Reference proteome</keyword>
<dbReference type="eggNOG" id="COG0451">
    <property type="taxonomic scope" value="Bacteria"/>
</dbReference>
<gene>
    <name evidence="3" type="ordered locus">Clole_1711</name>
</gene>
<dbReference type="InterPro" id="IPR036291">
    <property type="entry name" value="NAD(P)-bd_dom_sf"/>
</dbReference>
<dbReference type="STRING" id="642492.Clole_1711"/>
<dbReference type="Gene3D" id="3.40.50.720">
    <property type="entry name" value="NAD(P)-binding Rossmann-like Domain"/>
    <property type="match status" value="1"/>
</dbReference>
<evidence type="ECO:0000313" key="4">
    <source>
        <dbReference type="Proteomes" id="UP000008467"/>
    </source>
</evidence>
<dbReference type="Proteomes" id="UP000008467">
    <property type="component" value="Chromosome"/>
</dbReference>
<dbReference type="Pfam" id="PF01370">
    <property type="entry name" value="Epimerase"/>
    <property type="match status" value="1"/>
</dbReference>
<evidence type="ECO:0000313" key="3">
    <source>
        <dbReference type="EMBL" id="ADZ83435.1"/>
    </source>
</evidence>
<proteinExistence type="inferred from homology"/>
<protein>
    <submittedName>
        <fullName evidence="3">NAD-dependent epimerase/dehydratase</fullName>
    </submittedName>
</protein>
<feature type="domain" description="NAD-dependent epimerase/dehydratase" evidence="2">
    <location>
        <begin position="5"/>
        <end position="237"/>
    </location>
</feature>
<dbReference type="HOGENOM" id="CLU_007383_1_7_9"/>
<dbReference type="KEGG" id="cle:Clole_1711"/>
<comment type="similarity">
    <text evidence="1">Belongs to the NAD(P)-dependent epimerase/dehydratase family.</text>
</comment>
<dbReference type="EMBL" id="CP002582">
    <property type="protein sequence ID" value="ADZ83435.1"/>
    <property type="molecule type" value="Genomic_DNA"/>
</dbReference>
<dbReference type="SUPFAM" id="SSF51735">
    <property type="entry name" value="NAD(P)-binding Rossmann-fold domains"/>
    <property type="match status" value="1"/>
</dbReference>
<name>F2JLP4_CELLD</name>